<dbReference type="Gene3D" id="1.20.120.550">
    <property type="entry name" value="Membrane associated eicosanoid/glutathione metabolism-like domain"/>
    <property type="match status" value="1"/>
</dbReference>
<evidence type="ECO:0000256" key="1">
    <source>
        <dbReference type="ARBA" id="ARBA00004141"/>
    </source>
</evidence>
<keyword evidence="6" id="KW-1185">Reference proteome</keyword>
<comment type="caution">
    <text evidence="5">The sequence shown here is derived from an EMBL/GenBank/DDBJ whole genome shotgun (WGS) entry which is preliminary data.</text>
</comment>
<dbReference type="OrthoDB" id="410651at2759"/>
<evidence type="ECO:0000313" key="5">
    <source>
        <dbReference type="EMBL" id="KAF6151898.1"/>
    </source>
</evidence>
<feature type="non-terminal residue" evidence="5">
    <location>
        <position position="86"/>
    </location>
</feature>
<dbReference type="InterPro" id="IPR001129">
    <property type="entry name" value="Membr-assoc_MAPEG"/>
</dbReference>
<organism evidence="5 6">
    <name type="scientific">Kingdonia uniflora</name>
    <dbReference type="NCBI Taxonomy" id="39325"/>
    <lineage>
        <taxon>Eukaryota</taxon>
        <taxon>Viridiplantae</taxon>
        <taxon>Streptophyta</taxon>
        <taxon>Embryophyta</taxon>
        <taxon>Tracheophyta</taxon>
        <taxon>Spermatophyta</taxon>
        <taxon>Magnoliopsida</taxon>
        <taxon>Ranunculales</taxon>
        <taxon>Circaeasteraceae</taxon>
        <taxon>Kingdonia</taxon>
    </lineage>
</organism>
<sequence>RYKVFYPTTLYVLESDNNNAKLLNCVKRGHQNLLEMMLNFYALLVLAGLKHPEVSVGLGLVYIVERYFYFKGYFTSFFLLLPLKLV</sequence>
<accession>A0A7J7MAW7</accession>
<comment type="subcellular location">
    <subcellularLocation>
        <location evidence="1">Membrane</location>
        <topology evidence="1">Multi-pass membrane protein</topology>
    </subcellularLocation>
</comment>
<dbReference type="GO" id="GO:0004364">
    <property type="term" value="F:glutathione transferase activity"/>
    <property type="evidence" value="ECO:0007669"/>
    <property type="project" value="TreeGrafter"/>
</dbReference>
<evidence type="ECO:0000313" key="6">
    <source>
        <dbReference type="Proteomes" id="UP000541444"/>
    </source>
</evidence>
<proteinExistence type="predicted"/>
<dbReference type="Proteomes" id="UP000541444">
    <property type="component" value="Unassembled WGS sequence"/>
</dbReference>
<dbReference type="Pfam" id="PF01124">
    <property type="entry name" value="MAPEG"/>
    <property type="match status" value="1"/>
</dbReference>
<dbReference type="GO" id="GO:0005635">
    <property type="term" value="C:nuclear envelope"/>
    <property type="evidence" value="ECO:0007669"/>
    <property type="project" value="TreeGrafter"/>
</dbReference>
<dbReference type="GO" id="GO:0006691">
    <property type="term" value="P:leukotriene metabolic process"/>
    <property type="evidence" value="ECO:0007669"/>
    <property type="project" value="UniProtKB-ARBA"/>
</dbReference>
<gene>
    <name evidence="5" type="ORF">GIB67_010472</name>
</gene>
<dbReference type="AlphaFoldDB" id="A0A7J7MAW7"/>
<keyword evidence="4" id="KW-0472">Membrane</keyword>
<dbReference type="SUPFAM" id="SSF161084">
    <property type="entry name" value="MAPEG domain-like"/>
    <property type="match status" value="1"/>
</dbReference>
<evidence type="ECO:0000256" key="3">
    <source>
        <dbReference type="ARBA" id="ARBA00022989"/>
    </source>
</evidence>
<dbReference type="GO" id="GO:0004602">
    <property type="term" value="F:glutathione peroxidase activity"/>
    <property type="evidence" value="ECO:0007669"/>
    <property type="project" value="TreeGrafter"/>
</dbReference>
<evidence type="ECO:0000256" key="2">
    <source>
        <dbReference type="ARBA" id="ARBA00022692"/>
    </source>
</evidence>
<dbReference type="GO" id="GO:0016020">
    <property type="term" value="C:membrane"/>
    <property type="evidence" value="ECO:0007669"/>
    <property type="project" value="UniProtKB-SubCell"/>
</dbReference>
<dbReference type="InterPro" id="IPR050997">
    <property type="entry name" value="MAPEG"/>
</dbReference>
<dbReference type="EMBL" id="JACGCM010001659">
    <property type="protein sequence ID" value="KAF6151898.1"/>
    <property type="molecule type" value="Genomic_DNA"/>
</dbReference>
<protein>
    <submittedName>
        <fullName evidence="5">Uncharacterized protein</fullName>
    </submittedName>
</protein>
<keyword evidence="3" id="KW-1133">Transmembrane helix</keyword>
<reference evidence="5 6" key="1">
    <citation type="journal article" date="2020" name="IScience">
        <title>Genome Sequencing of the Endangered Kingdonia uniflora (Circaeasteraceae, Ranunculales) Reveals Potential Mechanisms of Evolutionary Specialization.</title>
        <authorList>
            <person name="Sun Y."/>
            <person name="Deng T."/>
            <person name="Zhang A."/>
            <person name="Moore M.J."/>
            <person name="Landis J.B."/>
            <person name="Lin N."/>
            <person name="Zhang H."/>
            <person name="Zhang X."/>
            <person name="Huang J."/>
            <person name="Zhang X."/>
            <person name="Sun H."/>
            <person name="Wang H."/>
        </authorList>
    </citation>
    <scope>NUCLEOTIDE SEQUENCE [LARGE SCALE GENOMIC DNA]</scope>
    <source>
        <strain evidence="5">TB1705</strain>
        <tissue evidence="5">Leaf</tissue>
    </source>
</reference>
<dbReference type="GO" id="GO:0005783">
    <property type="term" value="C:endoplasmic reticulum"/>
    <property type="evidence" value="ECO:0007669"/>
    <property type="project" value="TreeGrafter"/>
</dbReference>
<dbReference type="InterPro" id="IPR023352">
    <property type="entry name" value="MAPEG-like_dom_sf"/>
</dbReference>
<evidence type="ECO:0000256" key="4">
    <source>
        <dbReference type="ARBA" id="ARBA00023136"/>
    </source>
</evidence>
<name>A0A7J7MAW7_9MAGN</name>
<dbReference type="PANTHER" id="PTHR10250:SF22">
    <property type="entry name" value="MICROSOMAL GLUTATHIONE S-TRANSFERASE"/>
    <property type="match status" value="1"/>
</dbReference>
<dbReference type="PANTHER" id="PTHR10250">
    <property type="entry name" value="MICROSOMAL GLUTATHIONE S-TRANSFERASE"/>
    <property type="match status" value="1"/>
</dbReference>
<keyword evidence="2" id="KW-0812">Transmembrane</keyword>